<dbReference type="PRINTS" id="PR00081">
    <property type="entry name" value="GDHRDH"/>
</dbReference>
<feature type="domain" description="Ketoreductase" evidence="3">
    <location>
        <begin position="2"/>
        <end position="167"/>
    </location>
</feature>
<dbReference type="InterPro" id="IPR057326">
    <property type="entry name" value="KR_dom"/>
</dbReference>
<evidence type="ECO:0000259" key="3">
    <source>
        <dbReference type="SMART" id="SM00822"/>
    </source>
</evidence>
<reference evidence="4 5" key="1">
    <citation type="submission" date="2020-01" db="EMBL/GenBank/DDBJ databases">
        <title>Investigation of new actinobacteria for the biodesulphurisation of diesel fuel.</title>
        <authorList>
            <person name="Athi Narayanan S.M."/>
        </authorList>
    </citation>
    <scope>NUCLEOTIDE SEQUENCE [LARGE SCALE GENOMIC DNA]</scope>
    <source>
        <strain evidence="4 5">213E</strain>
    </source>
</reference>
<evidence type="ECO:0000313" key="4">
    <source>
        <dbReference type="EMBL" id="NDK90345.1"/>
    </source>
</evidence>
<dbReference type="EMBL" id="JAADZU010000035">
    <property type="protein sequence ID" value="NDK90345.1"/>
    <property type="molecule type" value="Genomic_DNA"/>
</dbReference>
<keyword evidence="5" id="KW-1185">Reference proteome</keyword>
<dbReference type="PANTHER" id="PTHR43313:SF1">
    <property type="entry name" value="3BETA-HYDROXYSTEROID DEHYDROGENASE DHS-16"/>
    <property type="match status" value="1"/>
</dbReference>
<dbReference type="PRINTS" id="PR00080">
    <property type="entry name" value="SDRFAMILY"/>
</dbReference>
<dbReference type="Gene3D" id="3.40.50.720">
    <property type="entry name" value="NAD(P)-binding Rossmann-like Domain"/>
    <property type="match status" value="1"/>
</dbReference>
<dbReference type="RefSeq" id="WP_059039142.1">
    <property type="nucleotide sequence ID" value="NZ_JAADZU010000035.1"/>
</dbReference>
<organism evidence="4 5">
    <name type="scientific">Gordonia desulfuricans</name>
    <dbReference type="NCBI Taxonomy" id="89051"/>
    <lineage>
        <taxon>Bacteria</taxon>
        <taxon>Bacillati</taxon>
        <taxon>Actinomycetota</taxon>
        <taxon>Actinomycetes</taxon>
        <taxon>Mycobacteriales</taxon>
        <taxon>Gordoniaceae</taxon>
        <taxon>Gordonia</taxon>
    </lineage>
</organism>
<comment type="similarity">
    <text evidence="1 2">Belongs to the short-chain dehydrogenases/reductases (SDR) family.</text>
</comment>
<sequence length="273" mass="28736">MSTVLITGASRGIGRAISTHLVEQGWTVYAGVRDVADAPPGTTPVELDVTDATQIARLAERLPASLDAVVNNAGIVVAGPVESLTPESLRRQLEVNVVAQVAITTAVLPLLRAAGGRIIYMTSLSGRLSTPMTGAYNASKFALEAIADAQRVELRPWGIPVTCIEPGPIDTDPWRTADDLIEENRAGMSSAMQTLYGPHLAGLASTIGFVQRTASPVETVVRTVDVALRARRPRARYTVGASAKVQLVAAALTPTILFDRVSARIAGIPARIG</sequence>
<evidence type="ECO:0000256" key="2">
    <source>
        <dbReference type="RuleBase" id="RU000363"/>
    </source>
</evidence>
<dbReference type="InterPro" id="IPR036291">
    <property type="entry name" value="NAD(P)-bd_dom_sf"/>
</dbReference>
<dbReference type="GO" id="GO:0008202">
    <property type="term" value="P:steroid metabolic process"/>
    <property type="evidence" value="ECO:0007669"/>
    <property type="project" value="TreeGrafter"/>
</dbReference>
<dbReference type="AlphaFoldDB" id="A0A7K3LQ26"/>
<gene>
    <name evidence="4" type="ORF">GYA93_12230</name>
</gene>
<dbReference type="InterPro" id="IPR002347">
    <property type="entry name" value="SDR_fam"/>
</dbReference>
<dbReference type="PANTHER" id="PTHR43313">
    <property type="entry name" value="SHORT-CHAIN DEHYDROGENASE/REDUCTASE FAMILY 9C"/>
    <property type="match status" value="1"/>
</dbReference>
<evidence type="ECO:0000256" key="1">
    <source>
        <dbReference type="ARBA" id="ARBA00006484"/>
    </source>
</evidence>
<dbReference type="GO" id="GO:0016491">
    <property type="term" value="F:oxidoreductase activity"/>
    <property type="evidence" value="ECO:0007669"/>
    <property type="project" value="TreeGrafter"/>
</dbReference>
<dbReference type="SMART" id="SM00822">
    <property type="entry name" value="PKS_KR"/>
    <property type="match status" value="1"/>
</dbReference>
<dbReference type="SUPFAM" id="SSF51735">
    <property type="entry name" value="NAD(P)-binding Rossmann-fold domains"/>
    <property type="match status" value="1"/>
</dbReference>
<proteinExistence type="inferred from homology"/>
<protein>
    <submittedName>
        <fullName evidence="4">SDR family NAD(P)-dependent oxidoreductase</fullName>
    </submittedName>
</protein>
<accession>A0A7K3LQ26</accession>
<dbReference type="PROSITE" id="PS00061">
    <property type="entry name" value="ADH_SHORT"/>
    <property type="match status" value="1"/>
</dbReference>
<name>A0A7K3LQ26_9ACTN</name>
<evidence type="ECO:0000313" key="5">
    <source>
        <dbReference type="Proteomes" id="UP000466307"/>
    </source>
</evidence>
<comment type="caution">
    <text evidence="4">The sequence shown here is derived from an EMBL/GenBank/DDBJ whole genome shotgun (WGS) entry which is preliminary data.</text>
</comment>
<dbReference type="Pfam" id="PF00106">
    <property type="entry name" value="adh_short"/>
    <property type="match status" value="1"/>
</dbReference>
<dbReference type="InterPro" id="IPR020904">
    <property type="entry name" value="Sc_DH/Rdtase_CS"/>
</dbReference>
<dbReference type="Proteomes" id="UP000466307">
    <property type="component" value="Unassembled WGS sequence"/>
</dbReference>